<feature type="region of interest" description="Disordered" evidence="1">
    <location>
        <begin position="33"/>
        <end position="297"/>
    </location>
</feature>
<dbReference type="EMBL" id="JARCJK010000001">
    <property type="protein sequence ID" value="MDE4164558.1"/>
    <property type="molecule type" value="Genomic_DNA"/>
</dbReference>
<organism evidence="2 3">
    <name type="scientific">Phaeobacter gallaeciensis</name>
    <dbReference type="NCBI Taxonomy" id="60890"/>
    <lineage>
        <taxon>Bacteria</taxon>
        <taxon>Pseudomonadati</taxon>
        <taxon>Pseudomonadota</taxon>
        <taxon>Alphaproteobacteria</taxon>
        <taxon>Rhodobacterales</taxon>
        <taxon>Roseobacteraceae</taxon>
        <taxon>Phaeobacter</taxon>
    </lineage>
</organism>
<dbReference type="CDD" id="cd10936">
    <property type="entry name" value="CE4_DAC2"/>
    <property type="match status" value="1"/>
</dbReference>
<protein>
    <submittedName>
        <fullName evidence="2">Divergent polysaccharide deacetylase family protein</fullName>
    </submittedName>
</protein>
<dbReference type="AlphaFoldDB" id="A0ABD4X554"/>
<dbReference type="Pfam" id="PF04748">
    <property type="entry name" value="Polysacc_deac_2"/>
    <property type="match status" value="1"/>
</dbReference>
<proteinExistence type="predicted"/>
<sequence>MRGFLGGVSIGALVAVCGAAMWSLSTPLPRQVDVSATGPEKATLPQSGALAPIETPQPDADLVEAAPVAPETVPADDLNDLTSLDTEPAARPEVGPAGDVRGSGEADLPDVPEAPSEAETAAGGAEPAMLPETAESDDGVEVSVTPAPTPEAPDTTAEVGQSPTDSPAPGTAPEMTAPQGAPETVQLDQGAAVPVPQLGSAPDPTTPPVIAFSTPEPAPEQPEVIEAEPEEDMPPAEEAETEDATENGRIAALPTADGSRASQSPQIGTRVVPLTERDSEETSAAGAETTQQPFDAYSEPFAGSDGRPLMSIVLIDDETSVGAEALVDFPYPLSFAIDPEDPRATEKMAARRAAGFEVLILSDLPREAMPQDAETAMEVWLDRVPQALGILEGVETGVQGNRPLADQVSDVARTGGYGLVLQNSGLNTVQKLALRDGVPSGVVFRDFDGAGQNPRAIRRFLDQAAFRAGQEGAVIMLGRLQPDTISALLLWGLQDRASRVALAPVSASLRANLAATAK</sequence>
<evidence type="ECO:0000313" key="3">
    <source>
        <dbReference type="Proteomes" id="UP001218364"/>
    </source>
</evidence>
<dbReference type="RefSeq" id="WP_274839205.1">
    <property type="nucleotide sequence ID" value="NZ_JARCJF010000001.1"/>
</dbReference>
<dbReference type="SUPFAM" id="SSF88713">
    <property type="entry name" value="Glycoside hydrolase/deacetylase"/>
    <property type="match status" value="1"/>
</dbReference>
<reference evidence="2 3" key="1">
    <citation type="submission" date="2023-02" db="EMBL/GenBank/DDBJ databases">
        <title>Population genomics of bacteria associated with diatom.</title>
        <authorList>
            <person name="Xie J."/>
            <person name="Wang H."/>
        </authorList>
    </citation>
    <scope>NUCLEOTIDE SEQUENCE [LARGE SCALE GENOMIC DNA]</scope>
    <source>
        <strain evidence="2 3">PT47_8</strain>
    </source>
</reference>
<name>A0ABD4X554_9RHOB</name>
<feature type="compositionally biased region" description="Low complexity" evidence="1">
    <location>
        <begin position="113"/>
        <end position="128"/>
    </location>
</feature>
<evidence type="ECO:0000313" key="2">
    <source>
        <dbReference type="EMBL" id="MDE4164558.1"/>
    </source>
</evidence>
<dbReference type="Proteomes" id="UP001218364">
    <property type="component" value="Unassembled WGS sequence"/>
</dbReference>
<dbReference type="Gene3D" id="3.20.20.370">
    <property type="entry name" value="Glycoside hydrolase/deacetylase"/>
    <property type="match status" value="1"/>
</dbReference>
<dbReference type="InterPro" id="IPR006837">
    <property type="entry name" value="Divergent_DAC"/>
</dbReference>
<comment type="caution">
    <text evidence="2">The sequence shown here is derived from an EMBL/GenBank/DDBJ whole genome shotgun (WGS) entry which is preliminary data.</text>
</comment>
<gene>
    <name evidence="2" type="ORF">PXK24_02560</name>
</gene>
<accession>A0ABD4X554</accession>
<feature type="compositionally biased region" description="Acidic residues" evidence="1">
    <location>
        <begin position="223"/>
        <end position="245"/>
    </location>
</feature>
<feature type="compositionally biased region" description="Low complexity" evidence="1">
    <location>
        <begin position="63"/>
        <end position="75"/>
    </location>
</feature>
<dbReference type="InterPro" id="IPR011330">
    <property type="entry name" value="Glyco_hydro/deAcase_b/a-brl"/>
</dbReference>
<evidence type="ECO:0000256" key="1">
    <source>
        <dbReference type="SAM" id="MobiDB-lite"/>
    </source>
</evidence>